<protein>
    <submittedName>
        <fullName evidence="2">Uncharacterized protein</fullName>
    </submittedName>
</protein>
<dbReference type="Proteomes" id="UP001430953">
    <property type="component" value="Unassembled WGS sequence"/>
</dbReference>
<feature type="region of interest" description="Disordered" evidence="1">
    <location>
        <begin position="33"/>
        <end position="54"/>
    </location>
</feature>
<accession>A0AAW2EHW2</accession>
<keyword evidence="3" id="KW-1185">Reference proteome</keyword>
<name>A0AAW2EHW2_9HYME</name>
<feature type="compositionally biased region" description="Basic and acidic residues" evidence="1">
    <location>
        <begin position="33"/>
        <end position="47"/>
    </location>
</feature>
<gene>
    <name evidence="2" type="ORF">PUN28_018883</name>
</gene>
<evidence type="ECO:0000313" key="3">
    <source>
        <dbReference type="Proteomes" id="UP001430953"/>
    </source>
</evidence>
<evidence type="ECO:0000313" key="2">
    <source>
        <dbReference type="EMBL" id="KAL0101362.1"/>
    </source>
</evidence>
<sequence>MSERSRAQPSYLDADADAFCRDYQLVNSLRARNERDQKRHEEIKEIPRSFNNATSREPNKIDVLLKCKVETSRLRSNLARHKYQYIKFPRGE</sequence>
<evidence type="ECO:0000256" key="1">
    <source>
        <dbReference type="SAM" id="MobiDB-lite"/>
    </source>
</evidence>
<organism evidence="2 3">
    <name type="scientific">Cardiocondyla obscurior</name>
    <dbReference type="NCBI Taxonomy" id="286306"/>
    <lineage>
        <taxon>Eukaryota</taxon>
        <taxon>Metazoa</taxon>
        <taxon>Ecdysozoa</taxon>
        <taxon>Arthropoda</taxon>
        <taxon>Hexapoda</taxon>
        <taxon>Insecta</taxon>
        <taxon>Pterygota</taxon>
        <taxon>Neoptera</taxon>
        <taxon>Endopterygota</taxon>
        <taxon>Hymenoptera</taxon>
        <taxon>Apocrita</taxon>
        <taxon>Aculeata</taxon>
        <taxon>Formicoidea</taxon>
        <taxon>Formicidae</taxon>
        <taxon>Myrmicinae</taxon>
        <taxon>Cardiocondyla</taxon>
    </lineage>
</organism>
<reference evidence="2 3" key="1">
    <citation type="submission" date="2023-03" db="EMBL/GenBank/DDBJ databases">
        <title>High recombination rates correlate with genetic variation in Cardiocondyla obscurior ants.</title>
        <authorList>
            <person name="Errbii M."/>
        </authorList>
    </citation>
    <scope>NUCLEOTIDE SEQUENCE [LARGE SCALE GENOMIC DNA]</scope>
    <source>
        <strain evidence="2">Alpha-2009</strain>
        <tissue evidence="2">Whole body</tissue>
    </source>
</reference>
<dbReference type="AlphaFoldDB" id="A0AAW2EHW2"/>
<dbReference type="EMBL" id="JADYXP020000024">
    <property type="protein sequence ID" value="KAL0101362.1"/>
    <property type="molecule type" value="Genomic_DNA"/>
</dbReference>
<comment type="caution">
    <text evidence="2">The sequence shown here is derived from an EMBL/GenBank/DDBJ whole genome shotgun (WGS) entry which is preliminary data.</text>
</comment>
<proteinExistence type="predicted"/>